<name>A0A517L4T4_9PEZI</name>
<dbReference type="PANTHER" id="PTHR11207">
    <property type="entry name" value="RIBONUCLEASE III"/>
    <property type="match status" value="1"/>
</dbReference>
<dbReference type="InterPro" id="IPR000999">
    <property type="entry name" value="RNase_III_dom"/>
</dbReference>
<dbReference type="Pfam" id="PF22892">
    <property type="entry name" value="DSRM_MRPL44"/>
    <property type="match status" value="1"/>
</dbReference>
<feature type="region of interest" description="Disordered" evidence="8">
    <location>
        <begin position="13"/>
        <end position="59"/>
    </location>
</feature>
<evidence type="ECO:0000313" key="11">
    <source>
        <dbReference type="Proteomes" id="UP000316270"/>
    </source>
</evidence>
<dbReference type="Gene3D" id="1.10.1520.10">
    <property type="entry name" value="Ribonuclease III domain"/>
    <property type="match status" value="1"/>
</dbReference>
<accession>A0A517L4T4</accession>
<dbReference type="InterPro" id="IPR044444">
    <property type="entry name" value="Ribosomal_mL44_DSRM_metazoa"/>
</dbReference>
<reference evidence="10 11" key="1">
    <citation type="submission" date="2019-07" db="EMBL/GenBank/DDBJ databases">
        <title>Finished genome of Venturia effusa.</title>
        <authorList>
            <person name="Young C.A."/>
            <person name="Cox M.P."/>
            <person name="Ganley A.R.D."/>
            <person name="David W.J."/>
        </authorList>
    </citation>
    <scope>NUCLEOTIDE SEQUENCE [LARGE SCALE GENOMIC DNA]</scope>
    <source>
        <strain evidence="11">albino</strain>
    </source>
</reference>
<dbReference type="Proteomes" id="UP000316270">
    <property type="component" value="Chromosome 5"/>
</dbReference>
<evidence type="ECO:0000256" key="1">
    <source>
        <dbReference type="ARBA" id="ARBA00004173"/>
    </source>
</evidence>
<proteinExistence type="inferred from homology"/>
<dbReference type="AlphaFoldDB" id="A0A517L4T4"/>
<dbReference type="InterPro" id="IPR014720">
    <property type="entry name" value="dsRBD_dom"/>
</dbReference>
<dbReference type="GO" id="GO:0003725">
    <property type="term" value="F:double-stranded RNA binding"/>
    <property type="evidence" value="ECO:0007669"/>
    <property type="project" value="InterPro"/>
</dbReference>
<dbReference type="PANTHER" id="PTHR11207:SF32">
    <property type="entry name" value="LARGE RIBOSOMAL SUBUNIT PROTEIN ML44"/>
    <property type="match status" value="1"/>
</dbReference>
<evidence type="ECO:0000256" key="2">
    <source>
        <dbReference type="ARBA" id="ARBA00022884"/>
    </source>
</evidence>
<dbReference type="GO" id="GO:0003735">
    <property type="term" value="F:structural constituent of ribosome"/>
    <property type="evidence" value="ECO:0007669"/>
    <property type="project" value="TreeGrafter"/>
</dbReference>
<comment type="similarity">
    <text evidence="6">Belongs to the ribonuclease III family. Mitochondrion-specific ribosomal protein mL44 subfamily.</text>
</comment>
<evidence type="ECO:0000256" key="4">
    <source>
        <dbReference type="ARBA" id="ARBA00023128"/>
    </source>
</evidence>
<organism evidence="10 11">
    <name type="scientific">Venturia effusa</name>
    <dbReference type="NCBI Taxonomy" id="50376"/>
    <lineage>
        <taxon>Eukaryota</taxon>
        <taxon>Fungi</taxon>
        <taxon>Dikarya</taxon>
        <taxon>Ascomycota</taxon>
        <taxon>Pezizomycotina</taxon>
        <taxon>Dothideomycetes</taxon>
        <taxon>Pleosporomycetidae</taxon>
        <taxon>Venturiales</taxon>
        <taxon>Venturiaceae</taxon>
        <taxon>Venturia</taxon>
    </lineage>
</organism>
<sequence>MKRIRTARLRGQLLQTKSRPTCLRTQTSYQPKNYRPNSTQAASNPTAASQKHHTKTQQQYTYDQLTQLPSPLQEAALKSAKLAALHARLALPQRFPLNTLARTLVDVTADPDQRFNNASLSVLGADLLGYHMAEHLICHYPRIPMDVLFAAQDAYVGPKALSMITREWGVERAAEPGGEVDPGLLQFRHAPITQGPDAVVENPAARTGRPNEDRTHWRRGISSRIVYDDPFGNLQRGDPGYGTTLRTATPTEASMHFVRALVGALYLHTGKIATQKFFKNHFLSRTLNLSQLFDFRFPTRDLSRLCLREGFEPPIARLISESGRASSHPIFVVGVYSGRDKLGEGNGGNLDEARDKAATAALKGWYLYSPMEVTVPSEVESGDPDGRWKPNMVDPGEVIT</sequence>
<keyword evidence="11" id="KW-1185">Reference proteome</keyword>
<evidence type="ECO:0000313" key="10">
    <source>
        <dbReference type="EMBL" id="QDS70634.1"/>
    </source>
</evidence>
<gene>
    <name evidence="10" type="ORF">FKW77_000757</name>
</gene>
<evidence type="ECO:0000259" key="9">
    <source>
        <dbReference type="PROSITE" id="PS50142"/>
    </source>
</evidence>
<dbReference type="InterPro" id="IPR044443">
    <property type="entry name" value="Ribosomal_mL44_DSRM_fung"/>
</dbReference>
<feature type="compositionally biased region" description="Polar residues" evidence="8">
    <location>
        <begin position="13"/>
        <end position="49"/>
    </location>
</feature>
<evidence type="ECO:0000256" key="6">
    <source>
        <dbReference type="ARBA" id="ARBA00024034"/>
    </source>
</evidence>
<keyword evidence="2" id="KW-0694">RNA-binding</keyword>
<dbReference type="EMBL" id="CP042189">
    <property type="protein sequence ID" value="QDS70634.1"/>
    <property type="molecule type" value="Genomic_DNA"/>
</dbReference>
<dbReference type="GO" id="GO:0005739">
    <property type="term" value="C:mitochondrion"/>
    <property type="evidence" value="ECO:0007669"/>
    <property type="project" value="TreeGrafter"/>
</dbReference>
<feature type="domain" description="RNase III" evidence="9">
    <location>
        <begin position="82"/>
        <end position="172"/>
    </location>
</feature>
<dbReference type="SMART" id="SM00358">
    <property type="entry name" value="DSRM"/>
    <property type="match status" value="1"/>
</dbReference>
<feature type="region of interest" description="Disordered" evidence="8">
    <location>
        <begin position="378"/>
        <end position="400"/>
    </location>
</feature>
<dbReference type="PROSITE" id="PS50142">
    <property type="entry name" value="RNASE_3_2"/>
    <property type="match status" value="1"/>
</dbReference>
<keyword evidence="4" id="KW-0496">Mitochondrion</keyword>
<dbReference type="Gene3D" id="3.30.160.20">
    <property type="match status" value="1"/>
</dbReference>
<dbReference type="SMART" id="SM00535">
    <property type="entry name" value="RIBOc"/>
    <property type="match status" value="1"/>
</dbReference>
<dbReference type="SUPFAM" id="SSF54768">
    <property type="entry name" value="dsRNA-binding domain-like"/>
    <property type="match status" value="1"/>
</dbReference>
<dbReference type="SUPFAM" id="SSF69065">
    <property type="entry name" value="RNase III domain-like"/>
    <property type="match status" value="1"/>
</dbReference>
<dbReference type="OrthoDB" id="67027at2759"/>
<protein>
    <recommendedName>
        <fullName evidence="7">Large ribosomal subunit protein mL44</fullName>
    </recommendedName>
</protein>
<dbReference type="GO" id="GO:0006396">
    <property type="term" value="P:RNA processing"/>
    <property type="evidence" value="ECO:0007669"/>
    <property type="project" value="InterPro"/>
</dbReference>
<dbReference type="InterPro" id="IPR036389">
    <property type="entry name" value="RNase_III_sf"/>
</dbReference>
<dbReference type="STRING" id="50376.A0A517L4T4"/>
<dbReference type="CDD" id="cd19873">
    <property type="entry name" value="DSRM_MRPL3_like"/>
    <property type="match status" value="1"/>
</dbReference>
<evidence type="ECO:0000256" key="5">
    <source>
        <dbReference type="ARBA" id="ARBA00023274"/>
    </source>
</evidence>
<dbReference type="GO" id="GO:0004525">
    <property type="term" value="F:ribonuclease III activity"/>
    <property type="evidence" value="ECO:0007669"/>
    <property type="project" value="InterPro"/>
</dbReference>
<evidence type="ECO:0000256" key="7">
    <source>
        <dbReference type="ARBA" id="ARBA00035187"/>
    </source>
</evidence>
<evidence type="ECO:0000256" key="3">
    <source>
        <dbReference type="ARBA" id="ARBA00022980"/>
    </source>
</evidence>
<keyword evidence="3" id="KW-0689">Ribosomal protein</keyword>
<evidence type="ECO:0000256" key="8">
    <source>
        <dbReference type="SAM" id="MobiDB-lite"/>
    </source>
</evidence>
<keyword evidence="5" id="KW-0687">Ribonucleoprotein</keyword>
<comment type="subcellular location">
    <subcellularLocation>
        <location evidence="1">Mitochondrion</location>
    </subcellularLocation>
</comment>